<feature type="transmembrane region" description="Helical" evidence="1">
    <location>
        <begin position="102"/>
        <end position="121"/>
    </location>
</feature>
<feature type="transmembrane region" description="Helical" evidence="1">
    <location>
        <begin position="15"/>
        <end position="35"/>
    </location>
</feature>
<dbReference type="RefSeq" id="WP_085895963.1">
    <property type="nucleotide sequence ID" value="NZ_FWFY01000004.1"/>
</dbReference>
<organism evidence="3 4">
    <name type="scientific">Limimaricola soesokkakensis</name>
    <dbReference type="NCBI Taxonomy" id="1343159"/>
    <lineage>
        <taxon>Bacteria</taxon>
        <taxon>Pseudomonadati</taxon>
        <taxon>Pseudomonadota</taxon>
        <taxon>Alphaproteobacteria</taxon>
        <taxon>Rhodobacterales</taxon>
        <taxon>Paracoccaceae</taxon>
        <taxon>Limimaricola</taxon>
    </lineage>
</organism>
<evidence type="ECO:0000313" key="3">
    <source>
        <dbReference type="EMBL" id="SLN39706.1"/>
    </source>
</evidence>
<sequence>MDIVKTATDWARFEMLSAAVFLAFGLAFTLAGLGFRQFGTTDMARAYPVPMLVAGGLLLILGGGLYFPAQVRLTAVPVAFGGDPAGFVAAEIARADKVLNDYCIAVFRVFPLVVAICALAIPFLDTALWRAGLITAIAMVTVLILIDSNANARLSAYRQQLSLAEVSGWP</sequence>
<accession>A0A1X6Z3D1</accession>
<dbReference type="OrthoDB" id="7868084at2"/>
<dbReference type="Proteomes" id="UP000240624">
    <property type="component" value="Unassembled WGS sequence"/>
</dbReference>
<gene>
    <name evidence="2" type="ORF">CLV79_11458</name>
    <name evidence="3" type="ORF">LOS8367_01602</name>
</gene>
<reference evidence="3 4" key="1">
    <citation type="submission" date="2017-03" db="EMBL/GenBank/DDBJ databases">
        <authorList>
            <person name="Afonso C.L."/>
            <person name="Miller P.J."/>
            <person name="Scott M.A."/>
            <person name="Spackman E."/>
            <person name="Goraichik I."/>
            <person name="Dimitrov K.M."/>
            <person name="Suarez D.L."/>
            <person name="Swayne D.E."/>
        </authorList>
    </citation>
    <scope>NUCLEOTIDE SEQUENCE [LARGE SCALE GENOMIC DNA]</scope>
    <source>
        <strain evidence="3 4">CECT 8367</strain>
    </source>
</reference>
<feature type="transmembrane region" description="Helical" evidence="1">
    <location>
        <begin position="127"/>
        <end position="146"/>
    </location>
</feature>
<name>A0A1X6Z3D1_9RHOB</name>
<keyword evidence="1" id="KW-0812">Transmembrane</keyword>
<protein>
    <submittedName>
        <fullName evidence="3">Uncharacterized protein</fullName>
    </submittedName>
</protein>
<proteinExistence type="predicted"/>
<dbReference type="EMBL" id="FWFY01000004">
    <property type="protein sequence ID" value="SLN39706.1"/>
    <property type="molecule type" value="Genomic_DNA"/>
</dbReference>
<reference evidence="2 5" key="2">
    <citation type="submission" date="2018-03" db="EMBL/GenBank/DDBJ databases">
        <title>Genomic Encyclopedia of Archaeal and Bacterial Type Strains, Phase II (KMG-II): from individual species to whole genera.</title>
        <authorList>
            <person name="Goeker M."/>
        </authorList>
    </citation>
    <scope>NUCLEOTIDE SEQUENCE [LARGE SCALE GENOMIC DNA]</scope>
    <source>
        <strain evidence="2 5">DSM 29956</strain>
    </source>
</reference>
<keyword evidence="1" id="KW-0472">Membrane</keyword>
<evidence type="ECO:0000313" key="2">
    <source>
        <dbReference type="EMBL" id="PSK81840.1"/>
    </source>
</evidence>
<feature type="transmembrane region" description="Helical" evidence="1">
    <location>
        <begin position="47"/>
        <end position="67"/>
    </location>
</feature>
<evidence type="ECO:0000313" key="4">
    <source>
        <dbReference type="Proteomes" id="UP000193495"/>
    </source>
</evidence>
<keyword evidence="1" id="KW-1133">Transmembrane helix</keyword>
<dbReference type="EMBL" id="PYGB01000014">
    <property type="protein sequence ID" value="PSK81840.1"/>
    <property type="molecule type" value="Genomic_DNA"/>
</dbReference>
<dbReference type="AlphaFoldDB" id="A0A1X6Z3D1"/>
<dbReference type="Proteomes" id="UP000193495">
    <property type="component" value="Unassembled WGS sequence"/>
</dbReference>
<evidence type="ECO:0000256" key="1">
    <source>
        <dbReference type="SAM" id="Phobius"/>
    </source>
</evidence>
<evidence type="ECO:0000313" key="5">
    <source>
        <dbReference type="Proteomes" id="UP000240624"/>
    </source>
</evidence>
<keyword evidence="5" id="KW-1185">Reference proteome</keyword>